<dbReference type="PROSITE" id="PS50893">
    <property type="entry name" value="ABC_TRANSPORTER_2"/>
    <property type="match status" value="1"/>
</dbReference>
<feature type="domain" description="ABC transporter" evidence="5">
    <location>
        <begin position="11"/>
        <end position="235"/>
    </location>
</feature>
<dbReference type="PANTHER" id="PTHR43335:SF4">
    <property type="entry name" value="ABC TRANSPORTER, ATP-BINDING PROTEIN"/>
    <property type="match status" value="1"/>
</dbReference>
<evidence type="ECO:0000259" key="5">
    <source>
        <dbReference type="PROSITE" id="PS50893"/>
    </source>
</evidence>
<keyword evidence="4" id="KW-0067">ATP-binding</keyword>
<evidence type="ECO:0000256" key="2">
    <source>
        <dbReference type="ARBA" id="ARBA00022448"/>
    </source>
</evidence>
<evidence type="ECO:0000313" key="6">
    <source>
        <dbReference type="EMBL" id="PDQ35949.1"/>
    </source>
</evidence>
<dbReference type="GO" id="GO:0016887">
    <property type="term" value="F:ATP hydrolysis activity"/>
    <property type="evidence" value="ECO:0007669"/>
    <property type="project" value="InterPro"/>
</dbReference>
<dbReference type="InterPro" id="IPR003439">
    <property type="entry name" value="ABC_transporter-like_ATP-bd"/>
</dbReference>
<evidence type="ECO:0000256" key="3">
    <source>
        <dbReference type="ARBA" id="ARBA00022741"/>
    </source>
</evidence>
<dbReference type="Gene3D" id="3.40.50.300">
    <property type="entry name" value="P-loop containing nucleotide triphosphate hydrolases"/>
    <property type="match status" value="1"/>
</dbReference>
<organism evidence="6 7">
    <name type="scientific">Candidatus Lumbricidiphila eiseniae</name>
    <dbReference type="NCBI Taxonomy" id="1969409"/>
    <lineage>
        <taxon>Bacteria</taxon>
        <taxon>Bacillati</taxon>
        <taxon>Actinomycetota</taxon>
        <taxon>Actinomycetes</taxon>
        <taxon>Micrococcales</taxon>
        <taxon>Microbacteriaceae</taxon>
        <taxon>Candidatus Lumbricidiphila</taxon>
    </lineage>
</organism>
<dbReference type="PROSITE" id="PS00211">
    <property type="entry name" value="ABC_TRANSPORTER_1"/>
    <property type="match status" value="1"/>
</dbReference>
<sequence>MSSTAAVRYAIEAQHLSWQRDGRMILDDVSFAIPPGRIVALLGQNGAGKTTTLRLMLSLDNGSGKTLFNGKRYQELRYPARTVGVMLDTVYAYPKHTACRHLAVIAAGAGLPTETIAPALDSVGLSTSRGPRVGDFSLGMRQRLSLAAALLGEPRILVLDEPGNGLDPFGREHLSGLLLELTGRGCTILLSSHDLDTTAGLADDILLLDGGKLRVQTTLKEFLTLGAGGVLRVRSDDPAHLAQLIERLGGVVLSVTRGRYRVSGLRAETLARSAQREKLLVTELFEDEARPDEAFRAALKQTTDGTASTVSGAS</sequence>
<evidence type="ECO:0000313" key="7">
    <source>
        <dbReference type="Proteomes" id="UP000219994"/>
    </source>
</evidence>
<keyword evidence="2" id="KW-0813">Transport</keyword>
<dbReference type="SMART" id="SM00382">
    <property type="entry name" value="AAA"/>
    <property type="match status" value="1"/>
</dbReference>
<dbReference type="InterPro" id="IPR017871">
    <property type="entry name" value="ABC_transporter-like_CS"/>
</dbReference>
<accession>A0A2A6FTB8</accession>
<dbReference type="GO" id="GO:0005524">
    <property type="term" value="F:ATP binding"/>
    <property type="evidence" value="ECO:0007669"/>
    <property type="project" value="UniProtKB-KW"/>
</dbReference>
<dbReference type="InterPro" id="IPR027417">
    <property type="entry name" value="P-loop_NTPase"/>
</dbReference>
<dbReference type="SUPFAM" id="SSF52540">
    <property type="entry name" value="P-loop containing nucleoside triphosphate hydrolases"/>
    <property type="match status" value="1"/>
</dbReference>
<comment type="similarity">
    <text evidence="1">Belongs to the ABC transporter superfamily.</text>
</comment>
<name>A0A2A6FTB8_9MICO</name>
<evidence type="ECO:0000256" key="1">
    <source>
        <dbReference type="ARBA" id="ARBA00005417"/>
    </source>
</evidence>
<proteinExistence type="inferred from homology"/>
<reference evidence="7" key="1">
    <citation type="submission" date="2017-03" db="EMBL/GenBank/DDBJ databases">
        <authorList>
            <person name="Lund M.B."/>
        </authorList>
    </citation>
    <scope>NUCLEOTIDE SEQUENCE [LARGE SCALE GENOMIC DNA]</scope>
</reference>
<protein>
    <recommendedName>
        <fullName evidence="5">ABC transporter domain-containing protein</fullName>
    </recommendedName>
</protein>
<gene>
    <name evidence="6" type="ORF">B5766_03505</name>
</gene>
<evidence type="ECO:0000256" key="4">
    <source>
        <dbReference type="ARBA" id="ARBA00022840"/>
    </source>
</evidence>
<dbReference type="Pfam" id="PF00005">
    <property type="entry name" value="ABC_tran"/>
    <property type="match status" value="1"/>
</dbReference>
<keyword evidence="3" id="KW-0547">Nucleotide-binding</keyword>
<comment type="caution">
    <text evidence="6">The sequence shown here is derived from an EMBL/GenBank/DDBJ whole genome shotgun (WGS) entry which is preliminary data.</text>
</comment>
<dbReference type="EMBL" id="NAEP01000024">
    <property type="protein sequence ID" value="PDQ35949.1"/>
    <property type="molecule type" value="Genomic_DNA"/>
</dbReference>
<dbReference type="AlphaFoldDB" id="A0A2A6FTB8"/>
<dbReference type="Proteomes" id="UP000219994">
    <property type="component" value="Unassembled WGS sequence"/>
</dbReference>
<dbReference type="InterPro" id="IPR003593">
    <property type="entry name" value="AAA+_ATPase"/>
</dbReference>
<dbReference type="PANTHER" id="PTHR43335">
    <property type="entry name" value="ABC TRANSPORTER, ATP-BINDING PROTEIN"/>
    <property type="match status" value="1"/>
</dbReference>